<accession>A0A5M3WIX2</accession>
<dbReference type="RefSeq" id="WP_155352829.1">
    <property type="nucleotide sequence ID" value="NZ_BAAAHL010000077.1"/>
</dbReference>
<evidence type="ECO:0000313" key="2">
    <source>
        <dbReference type="Proteomes" id="UP000331127"/>
    </source>
</evidence>
<name>A0A5M3WIX2_9ACTN</name>
<keyword evidence="2" id="KW-1185">Reference proteome</keyword>
<reference evidence="1 2" key="1">
    <citation type="submission" date="2019-10" db="EMBL/GenBank/DDBJ databases">
        <title>Whole genome shotgun sequence of Acrocarpospora macrocephala NBRC 16266.</title>
        <authorList>
            <person name="Ichikawa N."/>
            <person name="Kimura A."/>
            <person name="Kitahashi Y."/>
            <person name="Komaki H."/>
            <person name="Oguchi A."/>
        </authorList>
    </citation>
    <scope>NUCLEOTIDE SEQUENCE [LARGE SCALE GENOMIC DNA]</scope>
    <source>
        <strain evidence="1 2">NBRC 16266</strain>
    </source>
</reference>
<proteinExistence type="predicted"/>
<dbReference type="EMBL" id="BLAE01000005">
    <property type="protein sequence ID" value="GES07111.1"/>
    <property type="molecule type" value="Genomic_DNA"/>
</dbReference>
<gene>
    <name evidence="1" type="ORF">Amac_007060</name>
</gene>
<dbReference type="OrthoDB" id="8859549at2"/>
<protein>
    <submittedName>
        <fullName evidence="1">Uncharacterized protein</fullName>
    </submittedName>
</protein>
<comment type="caution">
    <text evidence="1">The sequence shown here is derived from an EMBL/GenBank/DDBJ whole genome shotgun (WGS) entry which is preliminary data.</text>
</comment>
<evidence type="ECO:0000313" key="1">
    <source>
        <dbReference type="EMBL" id="GES07111.1"/>
    </source>
</evidence>
<sequence length="138" mass="15160">MEELFDVTALGHRPSAAGPGLVDIDLRGHLRILPEDRWPPAQPPAAQAFLLTGPQEEPLGTCRRTTGVFRERPYPPRQPVTLLGCRPEAPLQALLERTSPQRRHLQATIYAVDDAGLAVATQDLLDLLTDDGVDVDLR</sequence>
<organism evidence="1 2">
    <name type="scientific">Acrocarpospora macrocephala</name>
    <dbReference type="NCBI Taxonomy" id="150177"/>
    <lineage>
        <taxon>Bacteria</taxon>
        <taxon>Bacillati</taxon>
        <taxon>Actinomycetota</taxon>
        <taxon>Actinomycetes</taxon>
        <taxon>Streptosporangiales</taxon>
        <taxon>Streptosporangiaceae</taxon>
        <taxon>Acrocarpospora</taxon>
    </lineage>
</organism>
<dbReference type="Proteomes" id="UP000331127">
    <property type="component" value="Unassembled WGS sequence"/>
</dbReference>
<dbReference type="AlphaFoldDB" id="A0A5M3WIX2"/>